<evidence type="ECO:0000313" key="1">
    <source>
        <dbReference type="EMBL" id="WVZ19225.1"/>
    </source>
</evidence>
<protein>
    <submittedName>
        <fullName evidence="1">Uncharacterized protein</fullName>
    </submittedName>
</protein>
<evidence type="ECO:0000313" key="2">
    <source>
        <dbReference type="Proteomes" id="UP001374535"/>
    </source>
</evidence>
<dbReference type="AlphaFoldDB" id="A0AAQ3P1J7"/>
<reference evidence="1 2" key="1">
    <citation type="journal article" date="2023" name="Life. Sci Alliance">
        <title>Evolutionary insights into 3D genome organization and epigenetic landscape of Vigna mungo.</title>
        <authorList>
            <person name="Junaid A."/>
            <person name="Singh B."/>
            <person name="Bhatia S."/>
        </authorList>
    </citation>
    <scope>NUCLEOTIDE SEQUENCE [LARGE SCALE GENOMIC DNA]</scope>
    <source>
        <strain evidence="1">Urdbean</strain>
    </source>
</reference>
<accession>A0AAQ3P1J7</accession>
<name>A0AAQ3P1J7_VIGMU</name>
<proteinExistence type="predicted"/>
<organism evidence="1 2">
    <name type="scientific">Vigna mungo</name>
    <name type="common">Black gram</name>
    <name type="synonym">Phaseolus mungo</name>
    <dbReference type="NCBI Taxonomy" id="3915"/>
    <lineage>
        <taxon>Eukaryota</taxon>
        <taxon>Viridiplantae</taxon>
        <taxon>Streptophyta</taxon>
        <taxon>Embryophyta</taxon>
        <taxon>Tracheophyta</taxon>
        <taxon>Spermatophyta</taxon>
        <taxon>Magnoliopsida</taxon>
        <taxon>eudicotyledons</taxon>
        <taxon>Gunneridae</taxon>
        <taxon>Pentapetalae</taxon>
        <taxon>rosids</taxon>
        <taxon>fabids</taxon>
        <taxon>Fabales</taxon>
        <taxon>Fabaceae</taxon>
        <taxon>Papilionoideae</taxon>
        <taxon>50 kb inversion clade</taxon>
        <taxon>NPAAA clade</taxon>
        <taxon>indigoferoid/millettioid clade</taxon>
        <taxon>Phaseoleae</taxon>
        <taxon>Vigna</taxon>
    </lineage>
</organism>
<dbReference type="EMBL" id="CP144699">
    <property type="protein sequence ID" value="WVZ19225.1"/>
    <property type="molecule type" value="Genomic_DNA"/>
</dbReference>
<gene>
    <name evidence="1" type="ORF">V8G54_006547</name>
</gene>
<dbReference type="Proteomes" id="UP001374535">
    <property type="component" value="Chromosome 2"/>
</dbReference>
<sequence>MAQFSLSPPSFPTSPLPLRRRILFAPPPRTAASSATDAVSTSTSSSASNYAPKVIVTRERGKNSKLIAALVLASVHSLNLSLLRFVFLGPHCNVLNLIGLNLNELAVPCFPCLFSYLCLRFLQSEQVFAVSFTYFQYLSYVFLGPEYHSVL</sequence>
<keyword evidence="2" id="KW-1185">Reference proteome</keyword>